<dbReference type="AlphaFoldDB" id="A0AAJ2BN09"/>
<evidence type="ECO:0000256" key="4">
    <source>
        <dbReference type="ARBA" id="ARBA00022989"/>
    </source>
</evidence>
<gene>
    <name evidence="7" type="ORF">QE440_000893</name>
</gene>
<evidence type="ECO:0000256" key="2">
    <source>
        <dbReference type="ARBA" id="ARBA00022475"/>
    </source>
</evidence>
<keyword evidence="4 6" id="KW-1133">Transmembrane helix</keyword>
<keyword evidence="5 6" id="KW-0472">Membrane</keyword>
<comment type="subcellular location">
    <subcellularLocation>
        <location evidence="1">Cell membrane</location>
        <topology evidence="1">Multi-pass membrane protein</topology>
    </subcellularLocation>
</comment>
<feature type="transmembrane region" description="Helical" evidence="6">
    <location>
        <begin position="330"/>
        <end position="350"/>
    </location>
</feature>
<dbReference type="PANTHER" id="PTHR23513">
    <property type="entry name" value="INTEGRAL MEMBRANE EFFLUX PROTEIN-RELATED"/>
    <property type="match status" value="1"/>
</dbReference>
<evidence type="ECO:0000256" key="6">
    <source>
        <dbReference type="SAM" id="Phobius"/>
    </source>
</evidence>
<sequence length="392" mass="40771">MKAAVIRFYGVVALSALADMALLIGLIWAALRVTGSPLLLGTLLGVSALIPFSIRRNFPALDSTRLSVRRVVLLRGGVYGGLLLIALAGLLQTLAGFVVAAVLVGVLNYMTTSAYEAANTKQVLAGLLDSQRSARWMQTAFQLGAFSGAFLGGLVLDRASLDVLVYAVAGLALLTAGVAAVLPADRQPPAPVVRSDASAAPDGLGDMGGRGVTLLCLALGMIGFHIGAFNTLIPLVYQRLHGWSSADFGLASGIAGVGAFLAAILPWPRGRVLLWAGLLVVGDYLLAFSPLPWVSMGICLLIGFGINTLRIDLRQQMIEAATTTEQANRLAATSSVYFIFLQSAAPLGVGLLCSEYAFGPGAAPHVFVGVGGLLLGAVLLTRMHRPRAVLAQ</sequence>
<dbReference type="PANTHER" id="PTHR23513:SF6">
    <property type="entry name" value="MAJOR FACILITATOR SUPERFAMILY ASSOCIATED DOMAIN-CONTAINING PROTEIN"/>
    <property type="match status" value="1"/>
</dbReference>
<feature type="transmembrane region" description="Helical" evidence="6">
    <location>
        <begin position="248"/>
        <end position="267"/>
    </location>
</feature>
<dbReference type="SUPFAM" id="SSF103473">
    <property type="entry name" value="MFS general substrate transporter"/>
    <property type="match status" value="1"/>
</dbReference>
<protein>
    <recommendedName>
        <fullName evidence="9">MFS transporter</fullName>
    </recommendedName>
</protein>
<reference evidence="7" key="1">
    <citation type="submission" date="2023-08" db="EMBL/GenBank/DDBJ databases">
        <title>Functional and genomic diversity of the sorghum phyllosphere microbiome.</title>
        <authorList>
            <person name="Shade A."/>
        </authorList>
    </citation>
    <scope>NUCLEOTIDE SEQUENCE</scope>
    <source>
        <strain evidence="7">SORGH_AS_0201</strain>
    </source>
</reference>
<organism evidence="7 8">
    <name type="scientific">Pseudomonas oryzihabitans</name>
    <dbReference type="NCBI Taxonomy" id="47885"/>
    <lineage>
        <taxon>Bacteria</taxon>
        <taxon>Pseudomonadati</taxon>
        <taxon>Pseudomonadota</taxon>
        <taxon>Gammaproteobacteria</taxon>
        <taxon>Pseudomonadales</taxon>
        <taxon>Pseudomonadaceae</taxon>
        <taxon>Pseudomonas</taxon>
    </lineage>
</organism>
<evidence type="ECO:0000256" key="3">
    <source>
        <dbReference type="ARBA" id="ARBA00022692"/>
    </source>
</evidence>
<keyword evidence="2" id="KW-1003">Cell membrane</keyword>
<feature type="transmembrane region" description="Helical" evidence="6">
    <location>
        <begin position="37"/>
        <end position="55"/>
    </location>
</feature>
<feature type="transmembrane region" description="Helical" evidence="6">
    <location>
        <begin position="136"/>
        <end position="156"/>
    </location>
</feature>
<evidence type="ECO:0000256" key="1">
    <source>
        <dbReference type="ARBA" id="ARBA00004651"/>
    </source>
</evidence>
<proteinExistence type="predicted"/>
<feature type="transmembrane region" description="Helical" evidence="6">
    <location>
        <begin position="362"/>
        <end position="380"/>
    </location>
</feature>
<name>A0AAJ2BN09_9PSED</name>
<evidence type="ECO:0008006" key="9">
    <source>
        <dbReference type="Google" id="ProtNLM"/>
    </source>
</evidence>
<keyword evidence="3 6" id="KW-0812">Transmembrane</keyword>
<dbReference type="GO" id="GO:0005886">
    <property type="term" value="C:plasma membrane"/>
    <property type="evidence" value="ECO:0007669"/>
    <property type="project" value="UniProtKB-SubCell"/>
</dbReference>
<feature type="transmembrane region" description="Helical" evidence="6">
    <location>
        <begin position="76"/>
        <end position="107"/>
    </location>
</feature>
<dbReference type="InterPro" id="IPR036259">
    <property type="entry name" value="MFS_trans_sf"/>
</dbReference>
<dbReference type="EMBL" id="JAVJAF010000001">
    <property type="protein sequence ID" value="MDR6233152.1"/>
    <property type="molecule type" value="Genomic_DNA"/>
</dbReference>
<feature type="transmembrane region" description="Helical" evidence="6">
    <location>
        <begin position="287"/>
        <end position="309"/>
    </location>
</feature>
<accession>A0AAJ2BN09</accession>
<evidence type="ECO:0000256" key="5">
    <source>
        <dbReference type="ARBA" id="ARBA00023136"/>
    </source>
</evidence>
<feature type="transmembrane region" description="Helical" evidence="6">
    <location>
        <begin position="163"/>
        <end position="182"/>
    </location>
</feature>
<feature type="transmembrane region" description="Helical" evidence="6">
    <location>
        <begin position="7"/>
        <end position="31"/>
    </location>
</feature>
<dbReference type="RefSeq" id="WP_309755766.1">
    <property type="nucleotide sequence ID" value="NZ_JAVJAF010000001.1"/>
</dbReference>
<evidence type="ECO:0000313" key="8">
    <source>
        <dbReference type="Proteomes" id="UP001268036"/>
    </source>
</evidence>
<feature type="transmembrane region" description="Helical" evidence="6">
    <location>
        <begin position="212"/>
        <end position="236"/>
    </location>
</feature>
<dbReference type="Proteomes" id="UP001268036">
    <property type="component" value="Unassembled WGS sequence"/>
</dbReference>
<comment type="caution">
    <text evidence="7">The sequence shown here is derived from an EMBL/GenBank/DDBJ whole genome shotgun (WGS) entry which is preliminary data.</text>
</comment>
<dbReference type="Gene3D" id="1.20.1250.20">
    <property type="entry name" value="MFS general substrate transporter like domains"/>
    <property type="match status" value="1"/>
</dbReference>
<evidence type="ECO:0000313" key="7">
    <source>
        <dbReference type="EMBL" id="MDR6233152.1"/>
    </source>
</evidence>